<keyword evidence="3 7" id="KW-0808">Transferase</keyword>
<dbReference type="InterPro" id="IPR001296">
    <property type="entry name" value="Glyco_trans_1"/>
</dbReference>
<comment type="caution">
    <text evidence="7">The sequence shown here is derived from an EMBL/GenBank/DDBJ whole genome shotgun (WGS) entry which is preliminary data.</text>
</comment>
<dbReference type="Gene3D" id="3.40.50.2000">
    <property type="entry name" value="Glycogen Phosphorylase B"/>
    <property type="match status" value="2"/>
</dbReference>
<gene>
    <name evidence="7" type="ORF">GCM10010211_59320</name>
</gene>
<evidence type="ECO:0000256" key="2">
    <source>
        <dbReference type="ARBA" id="ARBA00022676"/>
    </source>
</evidence>
<evidence type="ECO:0000259" key="5">
    <source>
        <dbReference type="Pfam" id="PF00534"/>
    </source>
</evidence>
<dbReference type="EMBL" id="BMRP01000026">
    <property type="protein sequence ID" value="GGU85364.1"/>
    <property type="molecule type" value="Genomic_DNA"/>
</dbReference>
<feature type="region of interest" description="Disordered" evidence="4">
    <location>
        <begin position="19"/>
        <end position="57"/>
    </location>
</feature>
<accession>A0ABQ2VHY1</accession>
<dbReference type="Proteomes" id="UP000654471">
    <property type="component" value="Unassembled WGS sequence"/>
</dbReference>
<evidence type="ECO:0000256" key="3">
    <source>
        <dbReference type="ARBA" id="ARBA00022679"/>
    </source>
</evidence>
<dbReference type="GO" id="GO:0016740">
    <property type="term" value="F:transferase activity"/>
    <property type="evidence" value="ECO:0007669"/>
    <property type="project" value="UniProtKB-KW"/>
</dbReference>
<keyword evidence="2" id="KW-0328">Glycosyltransferase</keyword>
<reference evidence="8" key="1">
    <citation type="journal article" date="2019" name="Int. J. Syst. Evol. Microbiol.">
        <title>The Global Catalogue of Microorganisms (GCM) 10K type strain sequencing project: providing services to taxonomists for standard genome sequencing and annotation.</title>
        <authorList>
            <consortium name="The Broad Institute Genomics Platform"/>
            <consortium name="The Broad Institute Genome Sequencing Center for Infectious Disease"/>
            <person name="Wu L."/>
            <person name="Ma J."/>
        </authorList>
    </citation>
    <scope>NUCLEOTIDE SEQUENCE [LARGE SCALE GENOMIC DNA]</scope>
    <source>
        <strain evidence="8">JCM 3399</strain>
    </source>
</reference>
<feature type="domain" description="Glycosyl transferase family 1" evidence="5">
    <location>
        <begin position="241"/>
        <end position="401"/>
    </location>
</feature>
<dbReference type="Pfam" id="PF13579">
    <property type="entry name" value="Glyco_trans_4_4"/>
    <property type="match status" value="1"/>
</dbReference>
<dbReference type="PANTHER" id="PTHR12526">
    <property type="entry name" value="GLYCOSYLTRANSFERASE"/>
    <property type="match status" value="1"/>
</dbReference>
<proteinExistence type="predicted"/>
<sequence length="434" mass="46157">MPPPARPVPPEDGHRLRVAAHRSTSQQETASPVRYVPAPNQEPDHVTSTPSPAHGLSPLRTVQVLGHGSGGSAAHVRSLAEGLVARGVRVTVCATPEAEEAYGFGAAGARFVQVAPRMDPAGMATLRSACWDADLVHAHGLRAGLRASVALRGLRGPRGGRVPLVITWHTKAHTEGARARIVHLMERRVARAAAVVLGVCSDLVDRARERGARDARLAPVAIPCPRPDGIPGDPADDDRARDKERAELGAVDRPLLLAVGRLDPYQGHDLLLDAAHAWCALDPQPLLAIAGEGEQRAALQRRIDSERLPVQLLGRRDDVPELLAAADLVVLPSRWEARSLIAQEALRAGVPLVATDTGGTRELVGRAAELVRYGDATALARTVLDLLADPVRRDALAEAGRVQAAGWPSENDTVAQVLSVYDELTQPVQPVQPV</sequence>
<dbReference type="CDD" id="cd03801">
    <property type="entry name" value="GT4_PimA-like"/>
    <property type="match status" value="1"/>
</dbReference>
<feature type="domain" description="Glycosyltransferase subfamily 4-like N-terminal" evidence="6">
    <location>
        <begin position="70"/>
        <end position="220"/>
    </location>
</feature>
<evidence type="ECO:0000259" key="6">
    <source>
        <dbReference type="Pfam" id="PF13579"/>
    </source>
</evidence>
<evidence type="ECO:0000256" key="1">
    <source>
        <dbReference type="ARBA" id="ARBA00021292"/>
    </source>
</evidence>
<organism evidence="7 8">
    <name type="scientific">Streptomyces albospinus</name>
    <dbReference type="NCBI Taxonomy" id="285515"/>
    <lineage>
        <taxon>Bacteria</taxon>
        <taxon>Bacillati</taxon>
        <taxon>Actinomycetota</taxon>
        <taxon>Actinomycetes</taxon>
        <taxon>Kitasatosporales</taxon>
        <taxon>Streptomycetaceae</taxon>
        <taxon>Streptomyces</taxon>
    </lineage>
</organism>
<dbReference type="Pfam" id="PF00534">
    <property type="entry name" value="Glycos_transf_1"/>
    <property type="match status" value="1"/>
</dbReference>
<dbReference type="InterPro" id="IPR028098">
    <property type="entry name" value="Glyco_trans_4-like_N"/>
</dbReference>
<evidence type="ECO:0000256" key="4">
    <source>
        <dbReference type="SAM" id="MobiDB-lite"/>
    </source>
</evidence>
<protein>
    <recommendedName>
        <fullName evidence="1">D-inositol 3-phosphate glycosyltransferase</fullName>
    </recommendedName>
</protein>
<dbReference type="PANTHER" id="PTHR12526:SF510">
    <property type="entry name" value="D-INOSITOL 3-PHOSPHATE GLYCOSYLTRANSFERASE"/>
    <property type="match status" value="1"/>
</dbReference>
<evidence type="ECO:0000313" key="7">
    <source>
        <dbReference type="EMBL" id="GGU85364.1"/>
    </source>
</evidence>
<keyword evidence="8" id="KW-1185">Reference proteome</keyword>
<evidence type="ECO:0000313" key="8">
    <source>
        <dbReference type="Proteomes" id="UP000654471"/>
    </source>
</evidence>
<dbReference type="SUPFAM" id="SSF53756">
    <property type="entry name" value="UDP-Glycosyltransferase/glycogen phosphorylase"/>
    <property type="match status" value="1"/>
</dbReference>
<name>A0ABQ2VHY1_9ACTN</name>